<dbReference type="PANTHER" id="PTHR14387">
    <property type="entry name" value="THADA/DEATH RECEPTOR INTERACTING PROTEIN"/>
    <property type="match status" value="1"/>
</dbReference>
<dbReference type="InterPro" id="IPR016024">
    <property type="entry name" value="ARM-type_fold"/>
</dbReference>
<dbReference type="Pfam" id="PF25150">
    <property type="entry name" value="TPR_Trm732"/>
    <property type="match status" value="1"/>
</dbReference>
<dbReference type="GeneID" id="68354712"/>
<reference evidence="6" key="1">
    <citation type="submission" date="2021-09" db="EMBL/GenBank/DDBJ databases">
        <title>A high-quality genome of the endoparasitic fungus Hirsutella rhossiliensis with a comparison of Hirsutella genomes reveals transposable elements contributing to genome size variation.</title>
        <authorList>
            <person name="Lin R."/>
            <person name="Jiao Y."/>
            <person name="Sun X."/>
            <person name="Ling J."/>
            <person name="Xie B."/>
            <person name="Cheng X."/>
        </authorList>
    </citation>
    <scope>NUCLEOTIDE SEQUENCE</scope>
    <source>
        <strain evidence="6">HR02</strain>
    </source>
</reference>
<evidence type="ECO:0000259" key="3">
    <source>
        <dbReference type="Pfam" id="PF10350"/>
    </source>
</evidence>
<dbReference type="Proteomes" id="UP000824596">
    <property type="component" value="Unassembled WGS sequence"/>
</dbReference>
<dbReference type="OrthoDB" id="73997at2759"/>
<keyword evidence="2" id="KW-0819">tRNA processing</keyword>
<evidence type="ECO:0000313" key="6">
    <source>
        <dbReference type="EMBL" id="KAH0963073.1"/>
    </source>
</evidence>
<organism evidence="6 7">
    <name type="scientific">Hirsutella rhossiliensis</name>
    <dbReference type="NCBI Taxonomy" id="111463"/>
    <lineage>
        <taxon>Eukaryota</taxon>
        <taxon>Fungi</taxon>
        <taxon>Dikarya</taxon>
        <taxon>Ascomycota</taxon>
        <taxon>Pezizomycotina</taxon>
        <taxon>Sordariomycetes</taxon>
        <taxon>Hypocreomycetidae</taxon>
        <taxon>Hypocreales</taxon>
        <taxon>Ophiocordycipitaceae</taxon>
        <taxon>Hirsutella</taxon>
    </lineage>
</organism>
<name>A0A9P8MVY4_9HYPO</name>
<dbReference type="InterPro" id="IPR051954">
    <property type="entry name" value="tRNA_methyltransferase_THADA"/>
</dbReference>
<dbReference type="GO" id="GO:0005829">
    <property type="term" value="C:cytosol"/>
    <property type="evidence" value="ECO:0007669"/>
    <property type="project" value="TreeGrafter"/>
</dbReference>
<feature type="domain" description="DUF2428" evidence="3">
    <location>
        <begin position="552"/>
        <end position="617"/>
    </location>
</feature>
<dbReference type="InterPro" id="IPR056843">
    <property type="entry name" value="THADA-like_TPR"/>
</dbReference>
<evidence type="ECO:0000256" key="1">
    <source>
        <dbReference type="ARBA" id="ARBA00010409"/>
    </source>
</evidence>
<comment type="caution">
    <text evidence="6">The sequence shown here is derived from an EMBL/GenBank/DDBJ whole genome shotgun (WGS) entry which is preliminary data.</text>
</comment>
<proteinExistence type="inferred from homology"/>
<dbReference type="Pfam" id="PF26523">
    <property type="entry name" value="Trm732_C"/>
    <property type="match status" value="1"/>
</dbReference>
<dbReference type="Pfam" id="PF10350">
    <property type="entry name" value="DUF2428"/>
    <property type="match status" value="2"/>
</dbReference>
<protein>
    <submittedName>
        <fullName evidence="6">Death-receptor fusion protein</fullName>
    </submittedName>
</protein>
<feature type="domain" description="tRNA (32-2'-O)-methyltransferase regulator THADA-like C-terminal TPR repeats region" evidence="5">
    <location>
        <begin position="733"/>
        <end position="889"/>
    </location>
</feature>
<evidence type="ECO:0000259" key="5">
    <source>
        <dbReference type="Pfam" id="PF25151"/>
    </source>
</evidence>
<dbReference type="SUPFAM" id="SSF48371">
    <property type="entry name" value="ARM repeat"/>
    <property type="match status" value="1"/>
</dbReference>
<dbReference type="EMBL" id="JAIZPD010000005">
    <property type="protein sequence ID" value="KAH0963073.1"/>
    <property type="molecule type" value="Genomic_DNA"/>
</dbReference>
<dbReference type="InterPro" id="IPR056842">
    <property type="entry name" value="THADA-like_TPR_C"/>
</dbReference>
<evidence type="ECO:0000259" key="4">
    <source>
        <dbReference type="Pfam" id="PF25150"/>
    </source>
</evidence>
<gene>
    <name evidence="6" type="ORF">HRG_05583</name>
</gene>
<evidence type="ECO:0000313" key="7">
    <source>
        <dbReference type="Proteomes" id="UP000824596"/>
    </source>
</evidence>
<sequence>MESDPLQVPAELLANPAQTLEWLEAQASGLQKSYASTLFDRQLKAAGQPRSVSGQACVRLCGLVEQLSKANSEELRSWSFSQTVTLQLFNFFVDWNESDHHRSMKLVLDLIVRSIKGNPDLAKSAIKCLDQFLTKGVFILSDIYAGYKSHRKELTQQSDNEVWRSFTVDIFNWMRLQFVCPTAGKFIVSVYQRWRREDKDQPPSPSVDEWYQWLLDFASEEPSLLEPIKNYIFLPLLKADRDEGLRFLGKMGEERAISTACSLDLDTPALLQLAALETGKKIGLVEEPNAKFRVEVSGKVRDMFKRVRGAIHVLKRSIPRARANALKAKLAGKVIKYHEEFLEWYIGFLCSELTPTASYQRHIASLKALGFILRMEGDSSKTWETDDDQQLFFDLFDDKWARALFDLLMDPFEDVRDVAASTLRRLYTDERYRRLTLAGHGSDRRIAETVSEVSQRAEELARRTSRADHSDGASRATQLLYRLLDSEAQRISLLSKMISELERKTSMAEGDLGRAVLDAPLHGDFASLNHIWKVTADLKLAEAHLEAVQLLQSSLVSCCERVWKAVMRVLCDDSPEGHLPQELEEVEGLGTKSLLSFSFRAIHESSNLMRSIVLTARNRSRGGFGTLDCIFSQASTTRRSAGIPSMMTGVLSANALHPSFQHVVEKLIDIAGKKARVSETDGSNLPQVHAYNCLKDIFKNSMLTSMGNKSEEYLPQCLELAASGLRSEVWAIRNCGLLLLRSLIDCLFGSQESKAMIEAGWDGKANRIPYHRYPNLPTVLRTLLMSGHQMLAQTTAIVSAAESVFPALDIIRRAGPPELLRDEIQVHVAVYMSSPVWHVRELAARTLCSCLLHEGWFPIAKKLVQEALGARSSNRLNHVHGVLLTLKFLVQRLGEVAAEHLTADLPNLVNFLAENSIPSTFLRCPNVAAAYLDVINSIWAFEMATSGSLSPLKAATSANSEFVLLRNSAIVHHLYAAAVNACPVELLRELLLDPEVDAESLVTALETIPRLLHAVSTSDEILVGLSALYMDVCRGTSFSDAQILATQNLAELMDQLMQRGQSDRLSSGSLLQWWTALSLRPMNPGLSSAVVGASGRLMAVLSQSQGGQAVDLRSWGRMMSDAGLNDKTFDTRFAAAESLHSFFAAAGLRSTSDEYLPALLALYDALNDDDDEVRDVGSKAVTCIIGKALVPIEAANRLLHWLAQHFGGSAGFRAEVASRVVGHCEAKAADGAAWAPAEDELAAALRFDDSLFVVEEQNLFVDEVRETTRWVHVLKSLWWEDAAGDEILGRLDGWIRAGIVRLGRLVEQEDGPLGWASSPQVFAICTRLVHGSVAMMAKDLASPELREATLRTREALRSHDSHVSRLLTQAWEDKTIDAQI</sequence>
<evidence type="ECO:0000256" key="2">
    <source>
        <dbReference type="ARBA" id="ARBA00022694"/>
    </source>
</evidence>
<dbReference type="Pfam" id="PF25151">
    <property type="entry name" value="TPR_Trm732_C"/>
    <property type="match status" value="1"/>
</dbReference>
<dbReference type="PANTHER" id="PTHR14387:SF0">
    <property type="entry name" value="DUF2428 DOMAIN-CONTAINING PROTEIN"/>
    <property type="match status" value="1"/>
</dbReference>
<feature type="domain" description="tRNA (32-2'-O)-methyltransferase regulator THADA-like TPR repeats region" evidence="4">
    <location>
        <begin position="287"/>
        <end position="417"/>
    </location>
</feature>
<dbReference type="InterPro" id="IPR019442">
    <property type="entry name" value="THADA/TRM732_DUF2428"/>
</dbReference>
<feature type="domain" description="DUF2428" evidence="3">
    <location>
        <begin position="626"/>
        <end position="731"/>
    </location>
</feature>
<accession>A0A9P8MVY4</accession>
<comment type="similarity">
    <text evidence="1">Belongs to the THADA family.</text>
</comment>
<dbReference type="RefSeq" id="XP_044720586.1">
    <property type="nucleotide sequence ID" value="XM_044864054.1"/>
</dbReference>
<dbReference type="GO" id="GO:0030488">
    <property type="term" value="P:tRNA methylation"/>
    <property type="evidence" value="ECO:0007669"/>
    <property type="project" value="TreeGrafter"/>
</dbReference>
<keyword evidence="7" id="KW-1185">Reference proteome</keyword>